<gene>
    <name evidence="2" type="ORF">E2C01_021306</name>
</gene>
<dbReference type="Proteomes" id="UP000324222">
    <property type="component" value="Unassembled WGS sequence"/>
</dbReference>
<feature type="region of interest" description="Disordered" evidence="1">
    <location>
        <begin position="1"/>
        <end position="22"/>
    </location>
</feature>
<reference evidence="2 3" key="1">
    <citation type="submission" date="2019-05" db="EMBL/GenBank/DDBJ databases">
        <title>Another draft genome of Portunus trituberculatus and its Hox gene families provides insights of decapod evolution.</title>
        <authorList>
            <person name="Jeong J.-H."/>
            <person name="Song I."/>
            <person name="Kim S."/>
            <person name="Choi T."/>
            <person name="Kim D."/>
            <person name="Ryu S."/>
            <person name="Kim W."/>
        </authorList>
    </citation>
    <scope>NUCLEOTIDE SEQUENCE [LARGE SCALE GENOMIC DNA]</scope>
    <source>
        <tissue evidence="2">Muscle</tissue>
    </source>
</reference>
<keyword evidence="3" id="KW-1185">Reference proteome</keyword>
<organism evidence="2 3">
    <name type="scientific">Portunus trituberculatus</name>
    <name type="common">Swimming crab</name>
    <name type="synonym">Neptunus trituberculatus</name>
    <dbReference type="NCBI Taxonomy" id="210409"/>
    <lineage>
        <taxon>Eukaryota</taxon>
        <taxon>Metazoa</taxon>
        <taxon>Ecdysozoa</taxon>
        <taxon>Arthropoda</taxon>
        <taxon>Crustacea</taxon>
        <taxon>Multicrustacea</taxon>
        <taxon>Malacostraca</taxon>
        <taxon>Eumalacostraca</taxon>
        <taxon>Eucarida</taxon>
        <taxon>Decapoda</taxon>
        <taxon>Pleocyemata</taxon>
        <taxon>Brachyura</taxon>
        <taxon>Eubrachyura</taxon>
        <taxon>Portunoidea</taxon>
        <taxon>Portunidae</taxon>
        <taxon>Portuninae</taxon>
        <taxon>Portunus</taxon>
    </lineage>
</organism>
<dbReference type="EMBL" id="VSRR010001857">
    <property type="protein sequence ID" value="MPC28110.1"/>
    <property type="molecule type" value="Genomic_DNA"/>
</dbReference>
<evidence type="ECO:0000313" key="3">
    <source>
        <dbReference type="Proteomes" id="UP000324222"/>
    </source>
</evidence>
<comment type="caution">
    <text evidence="2">The sequence shown here is derived from an EMBL/GenBank/DDBJ whole genome shotgun (WGS) entry which is preliminary data.</text>
</comment>
<evidence type="ECO:0000256" key="1">
    <source>
        <dbReference type="SAM" id="MobiDB-lite"/>
    </source>
</evidence>
<proteinExistence type="predicted"/>
<dbReference type="AlphaFoldDB" id="A0A5B7E2C3"/>
<evidence type="ECO:0000313" key="2">
    <source>
        <dbReference type="EMBL" id="MPC28110.1"/>
    </source>
</evidence>
<sequence>MHVHTSSLRVAGDQRGQSAKDRLLNPLRMLSRRTTGMAELPITHCPIRPPHKHRILHQEAGVRYKAVLHGVHLSAVHTAR</sequence>
<name>A0A5B7E2C3_PORTR</name>
<accession>A0A5B7E2C3</accession>
<protein>
    <submittedName>
        <fullName evidence="2">Uncharacterized protein</fullName>
    </submittedName>
</protein>